<gene>
    <name evidence="5" type="ORF">TCAL_16786</name>
</gene>
<organism evidence="5 6">
    <name type="scientific">Tigriopus californicus</name>
    <name type="common">Marine copepod</name>
    <dbReference type="NCBI Taxonomy" id="6832"/>
    <lineage>
        <taxon>Eukaryota</taxon>
        <taxon>Metazoa</taxon>
        <taxon>Ecdysozoa</taxon>
        <taxon>Arthropoda</taxon>
        <taxon>Crustacea</taxon>
        <taxon>Multicrustacea</taxon>
        <taxon>Hexanauplia</taxon>
        <taxon>Copepoda</taxon>
        <taxon>Harpacticoida</taxon>
        <taxon>Harpacticidae</taxon>
        <taxon>Tigriopus</taxon>
    </lineage>
</organism>
<feature type="active site" evidence="1">
    <location>
        <position position="250"/>
    </location>
</feature>
<keyword evidence="3" id="KW-0732">Signal</keyword>
<dbReference type="InterPro" id="IPR051489">
    <property type="entry name" value="ADAM_Metalloproteinase"/>
</dbReference>
<feature type="domain" description="Peptidase M12B" evidence="4">
    <location>
        <begin position="163"/>
        <end position="310"/>
    </location>
</feature>
<dbReference type="GO" id="GO:0004222">
    <property type="term" value="F:metalloendopeptidase activity"/>
    <property type="evidence" value="ECO:0007669"/>
    <property type="project" value="InterPro"/>
</dbReference>
<feature type="binding site" evidence="1">
    <location>
        <position position="249"/>
    </location>
    <ligand>
        <name>Zn(2+)</name>
        <dbReference type="ChEBI" id="CHEBI:29105"/>
        <note>catalytic</note>
    </ligand>
</feature>
<feature type="binding site" evidence="1">
    <location>
        <position position="259"/>
    </location>
    <ligand>
        <name>Zn(2+)</name>
        <dbReference type="ChEBI" id="CHEBI:29105"/>
        <note>catalytic</note>
    </ligand>
</feature>
<dbReference type="GO" id="GO:0007219">
    <property type="term" value="P:Notch signaling pathway"/>
    <property type="evidence" value="ECO:0007669"/>
    <property type="project" value="TreeGrafter"/>
</dbReference>
<keyword evidence="2" id="KW-0812">Transmembrane</keyword>
<keyword evidence="2" id="KW-0472">Membrane</keyword>
<feature type="binding site" evidence="1">
    <location>
        <position position="253"/>
    </location>
    <ligand>
        <name>Zn(2+)</name>
        <dbReference type="ChEBI" id="CHEBI:29105"/>
        <note>catalytic</note>
    </ligand>
</feature>
<dbReference type="InterPro" id="IPR024079">
    <property type="entry name" value="MetalloPept_cat_dom_sf"/>
</dbReference>
<evidence type="ECO:0000259" key="4">
    <source>
        <dbReference type="PROSITE" id="PS50215"/>
    </source>
</evidence>
<feature type="chain" id="PRO_5022115251" description="Peptidase M12B domain-containing protein" evidence="3">
    <location>
        <begin position="18"/>
        <end position="427"/>
    </location>
</feature>
<name>A0A553PRU7_TIGCA</name>
<evidence type="ECO:0000313" key="5">
    <source>
        <dbReference type="EMBL" id="TRY80410.1"/>
    </source>
</evidence>
<accession>A0A553PRU7</accession>
<evidence type="ECO:0000256" key="1">
    <source>
        <dbReference type="PROSITE-ProRule" id="PRU00276"/>
    </source>
</evidence>
<dbReference type="PANTHER" id="PTHR45702:SF2">
    <property type="entry name" value="KUZBANIAN, ISOFORM A"/>
    <property type="match status" value="1"/>
</dbReference>
<sequence>MANVLRLLLLNIGVLSASLPSPQSANSMRNPVKEHVCSLFFYVDPYLWRQVNVLEQSNVTATRLRLKRLMSEMVTEANAIYSLAEFYGDGHKIHKGVKFQLSHYIIDESPCDFHPRDPFGKVVDCQEPNIPMSDLCQEPILCKHNMTYNVFCNDIRTMRFYLHLFSAQDHAPFCLSYALTYRQMNDFQGVAWIKGYDSRMTQSTTNFGYCAQNDAHCMTPFYFRNTGVVNMKMASEVFHEGGAKNVFVHEIGHSLGAKHDDEIDKGCSKYGRKDDLHFLMTSDVLKIIEGNTSKTLSTCAMRDIGKNLDRMTCWQTRSGSDDYRESQPHHEPNCEYFARRTERSNCLRLERAKNGLVNIIWTVAFVSVLLGLGIVLLRLHATFSCLEVLVHRVQRENINHDMRNEVSVMNFGIGNYWKMSDATLNAI</sequence>
<dbReference type="EMBL" id="VCGU01000001">
    <property type="protein sequence ID" value="TRY80410.1"/>
    <property type="molecule type" value="Genomic_DNA"/>
</dbReference>
<dbReference type="GO" id="GO:0006509">
    <property type="term" value="P:membrane protein ectodomain proteolysis"/>
    <property type="evidence" value="ECO:0007669"/>
    <property type="project" value="TreeGrafter"/>
</dbReference>
<keyword evidence="1" id="KW-0479">Metal-binding</keyword>
<evidence type="ECO:0000256" key="2">
    <source>
        <dbReference type="SAM" id="Phobius"/>
    </source>
</evidence>
<dbReference type="Proteomes" id="UP000318571">
    <property type="component" value="Chromosome 12"/>
</dbReference>
<dbReference type="SUPFAM" id="SSF55486">
    <property type="entry name" value="Metalloproteases ('zincins'), catalytic domain"/>
    <property type="match status" value="1"/>
</dbReference>
<keyword evidence="2" id="KW-1133">Transmembrane helix</keyword>
<evidence type="ECO:0000256" key="3">
    <source>
        <dbReference type="SAM" id="SignalP"/>
    </source>
</evidence>
<evidence type="ECO:0000313" key="6">
    <source>
        <dbReference type="Proteomes" id="UP000318571"/>
    </source>
</evidence>
<dbReference type="PROSITE" id="PS50215">
    <property type="entry name" value="ADAM_MEPRO"/>
    <property type="match status" value="1"/>
</dbReference>
<feature type="transmembrane region" description="Helical" evidence="2">
    <location>
        <begin position="355"/>
        <end position="377"/>
    </location>
</feature>
<dbReference type="PANTHER" id="PTHR45702">
    <property type="entry name" value="ADAM10/ADAM17 METALLOPEPTIDASE FAMILY MEMBER"/>
    <property type="match status" value="1"/>
</dbReference>
<dbReference type="InterPro" id="IPR001590">
    <property type="entry name" value="Peptidase_M12B"/>
</dbReference>
<reference evidence="5 6" key="1">
    <citation type="journal article" date="2018" name="Nat. Ecol. Evol.">
        <title>Genomic signatures of mitonuclear coevolution across populations of Tigriopus californicus.</title>
        <authorList>
            <person name="Barreto F.S."/>
            <person name="Watson E.T."/>
            <person name="Lima T.G."/>
            <person name="Willett C.S."/>
            <person name="Edmands S."/>
            <person name="Li W."/>
            <person name="Burton R.S."/>
        </authorList>
    </citation>
    <scope>NUCLEOTIDE SEQUENCE [LARGE SCALE GENOMIC DNA]</scope>
    <source>
        <strain evidence="5 6">San Diego</strain>
    </source>
</reference>
<protein>
    <recommendedName>
        <fullName evidence="4">Peptidase M12B domain-containing protein</fullName>
    </recommendedName>
</protein>
<comment type="caution">
    <text evidence="5">The sequence shown here is derived from an EMBL/GenBank/DDBJ whole genome shotgun (WGS) entry which is preliminary data.</text>
</comment>
<dbReference type="Pfam" id="PF13688">
    <property type="entry name" value="Reprolysin_5"/>
    <property type="match status" value="1"/>
</dbReference>
<dbReference type="Gene3D" id="3.40.390.10">
    <property type="entry name" value="Collagenase (Catalytic Domain)"/>
    <property type="match status" value="1"/>
</dbReference>
<keyword evidence="6" id="KW-1185">Reference proteome</keyword>
<dbReference type="GO" id="GO:0005886">
    <property type="term" value="C:plasma membrane"/>
    <property type="evidence" value="ECO:0007669"/>
    <property type="project" value="TreeGrafter"/>
</dbReference>
<dbReference type="GO" id="GO:0046872">
    <property type="term" value="F:metal ion binding"/>
    <property type="evidence" value="ECO:0007669"/>
    <property type="project" value="UniProtKB-KW"/>
</dbReference>
<proteinExistence type="predicted"/>
<feature type="signal peptide" evidence="3">
    <location>
        <begin position="1"/>
        <end position="17"/>
    </location>
</feature>
<keyword evidence="1" id="KW-0862">Zinc</keyword>
<dbReference type="AlphaFoldDB" id="A0A553PRU7"/>
<dbReference type="STRING" id="6832.A0A553PRU7"/>
<comment type="caution">
    <text evidence="1">Lacks conserved residue(s) required for the propagation of feature annotation.</text>
</comment>